<dbReference type="GeneID" id="115987420"/>
<dbReference type="InterPro" id="IPR032675">
    <property type="entry name" value="LRR_dom_sf"/>
</dbReference>
<reference evidence="1" key="2">
    <citation type="submission" date="2021-01" db="UniProtKB">
        <authorList>
            <consortium name="EnsemblPlants"/>
        </authorList>
    </citation>
    <scope>IDENTIFICATION</scope>
</reference>
<dbReference type="OMA" id="ICKDEAM"/>
<gene>
    <name evidence="1" type="primary">LOC115987420</name>
</gene>
<dbReference type="Gene3D" id="3.80.10.10">
    <property type="entry name" value="Ribonuclease Inhibitor"/>
    <property type="match status" value="1"/>
</dbReference>
<dbReference type="AlphaFoldDB" id="A0A7N2KPC1"/>
<proteinExistence type="predicted"/>
<dbReference type="EMBL" id="LRBV02000001">
    <property type="status" value="NOT_ANNOTATED_CDS"/>
    <property type="molecule type" value="Genomic_DNA"/>
</dbReference>
<sequence>MPPTSCPDEVLRYLADECPELKALYLPSVMGKNSSFVLLEVISKWKNLELLKLGSPYSVHMEKILEKILEEISLHCKNFCHLEIVIIELFWREVVSAIVTFLPNIKYLYLRDGFIDQESLEIILQGCKELCAFVLYGLKL</sequence>
<dbReference type="InParanoid" id="A0A7N2KPC1"/>
<dbReference type="KEGG" id="qlo:115987420"/>
<name>A0A7N2KPC1_QUELO</name>
<reference evidence="1 2" key="1">
    <citation type="journal article" date="2016" name="G3 (Bethesda)">
        <title>First Draft Assembly and Annotation of the Genome of a California Endemic Oak Quercus lobata Nee (Fagaceae).</title>
        <authorList>
            <person name="Sork V.L."/>
            <person name="Fitz-Gibbon S.T."/>
            <person name="Puiu D."/>
            <person name="Crepeau M."/>
            <person name="Gugger P.F."/>
            <person name="Sherman R."/>
            <person name="Stevens K."/>
            <person name="Langley C.H."/>
            <person name="Pellegrini M."/>
            <person name="Salzberg S.L."/>
        </authorList>
    </citation>
    <scope>NUCLEOTIDE SEQUENCE [LARGE SCALE GENOMIC DNA]</scope>
    <source>
        <strain evidence="1 2">cv. SW786</strain>
    </source>
</reference>
<accession>A0A7N2KPC1</accession>
<organism evidence="1 2">
    <name type="scientific">Quercus lobata</name>
    <name type="common">Valley oak</name>
    <dbReference type="NCBI Taxonomy" id="97700"/>
    <lineage>
        <taxon>Eukaryota</taxon>
        <taxon>Viridiplantae</taxon>
        <taxon>Streptophyta</taxon>
        <taxon>Embryophyta</taxon>
        <taxon>Tracheophyta</taxon>
        <taxon>Spermatophyta</taxon>
        <taxon>Magnoliopsida</taxon>
        <taxon>eudicotyledons</taxon>
        <taxon>Gunneridae</taxon>
        <taxon>Pentapetalae</taxon>
        <taxon>rosids</taxon>
        <taxon>fabids</taxon>
        <taxon>Fagales</taxon>
        <taxon>Fagaceae</taxon>
        <taxon>Quercus</taxon>
    </lineage>
</organism>
<keyword evidence="2" id="KW-1185">Reference proteome</keyword>
<dbReference type="OrthoDB" id="1929062at2759"/>
<dbReference type="Gramene" id="QL01p032835:mrna">
    <property type="protein sequence ID" value="QL01p032835:mrna"/>
    <property type="gene ID" value="QL01p032835"/>
</dbReference>
<evidence type="ECO:0000313" key="1">
    <source>
        <dbReference type="EnsemblPlants" id="QL01p032835:mrna"/>
    </source>
</evidence>
<dbReference type="RefSeq" id="XP_030966822.1">
    <property type="nucleotide sequence ID" value="XM_031110962.1"/>
</dbReference>
<evidence type="ECO:0000313" key="2">
    <source>
        <dbReference type="Proteomes" id="UP000594261"/>
    </source>
</evidence>
<dbReference type="SUPFAM" id="SSF52047">
    <property type="entry name" value="RNI-like"/>
    <property type="match status" value="1"/>
</dbReference>
<dbReference type="PANTHER" id="PTHR38926:SF5">
    <property type="entry name" value="F-BOX AND LEUCINE-RICH REPEAT PROTEIN 6"/>
    <property type="match status" value="1"/>
</dbReference>
<dbReference type="EnsemblPlants" id="QL01p032835:mrna">
    <property type="protein sequence ID" value="QL01p032835:mrna"/>
    <property type="gene ID" value="QL01p032835"/>
</dbReference>
<dbReference type="Proteomes" id="UP000594261">
    <property type="component" value="Chromosome 1"/>
</dbReference>
<dbReference type="PANTHER" id="PTHR38926">
    <property type="entry name" value="F-BOX DOMAIN CONTAINING PROTEIN, EXPRESSED"/>
    <property type="match status" value="1"/>
</dbReference>
<protein>
    <submittedName>
        <fullName evidence="1">Uncharacterized protein</fullName>
    </submittedName>
</protein>